<dbReference type="SMART" id="SM00387">
    <property type="entry name" value="HATPase_c"/>
    <property type="match status" value="1"/>
</dbReference>
<evidence type="ECO:0000313" key="15">
    <source>
        <dbReference type="Proteomes" id="UP000593875"/>
    </source>
</evidence>
<dbReference type="CDD" id="cd00075">
    <property type="entry name" value="HATPase"/>
    <property type="match status" value="1"/>
</dbReference>
<dbReference type="Gene3D" id="3.30.450.20">
    <property type="entry name" value="PAS domain"/>
    <property type="match status" value="2"/>
</dbReference>
<dbReference type="InterPro" id="IPR011006">
    <property type="entry name" value="CheY-like_superfamily"/>
</dbReference>
<feature type="domain" description="PAC" evidence="13">
    <location>
        <begin position="272"/>
        <end position="323"/>
    </location>
</feature>
<reference evidence="14 15" key="1">
    <citation type="submission" date="2020-10" db="EMBL/GenBank/DDBJ databases">
        <title>Genome sequencing of Massilia sp. LPB0304.</title>
        <authorList>
            <person name="Kim J."/>
        </authorList>
    </citation>
    <scope>NUCLEOTIDE SEQUENCE [LARGE SCALE GENOMIC DNA]</scope>
    <source>
        <strain evidence="14 15">LPB0304</strain>
    </source>
</reference>
<feature type="domain" description="PAC" evidence="13">
    <location>
        <begin position="398"/>
        <end position="450"/>
    </location>
</feature>
<dbReference type="InterPro" id="IPR001610">
    <property type="entry name" value="PAC"/>
</dbReference>
<dbReference type="EC" id="2.7.13.3" evidence="3"/>
<dbReference type="InterPro" id="IPR001789">
    <property type="entry name" value="Sig_transdc_resp-reg_receiver"/>
</dbReference>
<dbReference type="SMART" id="SM00065">
    <property type="entry name" value="GAF"/>
    <property type="match status" value="1"/>
</dbReference>
<feature type="domain" description="PAS" evidence="12">
    <location>
        <begin position="198"/>
        <end position="244"/>
    </location>
</feature>
<evidence type="ECO:0000256" key="2">
    <source>
        <dbReference type="ARBA" id="ARBA00004429"/>
    </source>
</evidence>
<dbReference type="InterPro" id="IPR003661">
    <property type="entry name" value="HisK_dim/P_dom"/>
</dbReference>
<comment type="subcellular location">
    <subcellularLocation>
        <location evidence="2">Cell inner membrane</location>
        <topology evidence="2">Multi-pass membrane protein</topology>
    </subcellularLocation>
</comment>
<dbReference type="CDD" id="cd17580">
    <property type="entry name" value="REC_2_DhkD-like"/>
    <property type="match status" value="1"/>
</dbReference>
<dbReference type="EMBL" id="CP062941">
    <property type="protein sequence ID" value="QOL50622.1"/>
    <property type="molecule type" value="Genomic_DNA"/>
</dbReference>
<sequence length="818" mass="88781">MKSTDAGLNFGGLKHVLSDAVRGAPYDVILQSLLDEARRLINEDSWAAVYLMDEPANQLCLAAATGLPPQLTAALATLPVDPAGPPCGRAAHAGQILIVEDLREEASMQPWLPLAEAHGIRSCWSFPLHSPGGKILGTLAVFHAKQSAPDALLVGEIGYFTDLLALLTERHLREQENRTRHQDAERELASMADASERRRRLYETVLSNTPDLVYVFDLEHRFTYANAVLLQMWGKTFEEAVGKTCWELGYEPWHAAMHDREIEEVKATRAPIRGEVPFNGTFGRRIYDYIFVPILGPDGEVEAVAGTTRDVTERKRFEEDLRDSELRFRTITNAMPQMVWTALPDGSIDYHNERFYDFVGLPASAAGGTSWAEDLLHPDDREAGHARWVHSIASGAPYEATYRLRHHSGEYRWILARALALRSESGEIVKWLGTDTDIHAAKLTEEALQAANHRKDEFLAMLAHELRNPLAPISAAAQVLRLVPNNADKVRQYSEVISRQVSHMTTLVNDLLDVSRVTRGMVQLEKAPVDVKAVVTSAAEQAHPLVEAGRHTLALQLGSAPASVLGDRARLIQVTANLLANTAKYTPAGGHITLALEVNNGVVRIAVTDNGNGIEPALLPHIFDLFVQGKRTPDRAQGGLGLGLALVKNIVAMHGGQVGVRSAGPGQGSTFTVELPAAGQLPRPTAEAAPAFTASDRALRIMLVDDNVDAAATLSVLLDAAGHRVQTINDPRDAVGAALASPPDVFILDIGMPLIDGHELARRLRAEPALAGALYVALTGYGQSSDRESSRQAGFDRHFVKPVEAARLLAALEGQGAS</sequence>
<feature type="domain" description="PAS" evidence="12">
    <location>
        <begin position="324"/>
        <end position="382"/>
    </location>
</feature>
<dbReference type="PANTHER" id="PTHR43547:SF2">
    <property type="entry name" value="HYBRID SIGNAL TRANSDUCTION HISTIDINE KINASE C"/>
    <property type="match status" value="1"/>
</dbReference>
<organism evidence="14 15">
    <name type="scientific">Massilia litorea</name>
    <dbReference type="NCBI Taxonomy" id="2769491"/>
    <lineage>
        <taxon>Bacteria</taxon>
        <taxon>Pseudomonadati</taxon>
        <taxon>Pseudomonadota</taxon>
        <taxon>Betaproteobacteria</taxon>
        <taxon>Burkholderiales</taxon>
        <taxon>Oxalobacteraceae</taxon>
        <taxon>Telluria group</taxon>
        <taxon>Massilia</taxon>
    </lineage>
</organism>
<feature type="modified residue" description="4-aspartylphosphate" evidence="9">
    <location>
        <position position="749"/>
    </location>
</feature>
<evidence type="ECO:0000256" key="3">
    <source>
        <dbReference type="ARBA" id="ARBA00012438"/>
    </source>
</evidence>
<evidence type="ECO:0000259" key="11">
    <source>
        <dbReference type="PROSITE" id="PS50110"/>
    </source>
</evidence>
<dbReference type="NCBIfam" id="TIGR00229">
    <property type="entry name" value="sensory_box"/>
    <property type="match status" value="2"/>
</dbReference>
<evidence type="ECO:0000256" key="7">
    <source>
        <dbReference type="ARBA" id="ARBA00023012"/>
    </source>
</evidence>
<feature type="domain" description="Histidine kinase" evidence="10">
    <location>
        <begin position="461"/>
        <end position="679"/>
    </location>
</feature>
<dbReference type="PROSITE" id="PS50110">
    <property type="entry name" value="RESPONSE_REGULATORY"/>
    <property type="match status" value="1"/>
</dbReference>
<dbReference type="PROSITE" id="PS50113">
    <property type="entry name" value="PAC"/>
    <property type="match status" value="2"/>
</dbReference>
<evidence type="ECO:0000256" key="8">
    <source>
        <dbReference type="ARBA" id="ARBA00023136"/>
    </source>
</evidence>
<dbReference type="PANTHER" id="PTHR43547">
    <property type="entry name" value="TWO-COMPONENT HISTIDINE KINASE"/>
    <property type="match status" value="1"/>
</dbReference>
<evidence type="ECO:0000259" key="12">
    <source>
        <dbReference type="PROSITE" id="PS50112"/>
    </source>
</evidence>
<dbReference type="InterPro" id="IPR029016">
    <property type="entry name" value="GAF-like_dom_sf"/>
</dbReference>
<dbReference type="Proteomes" id="UP000593875">
    <property type="component" value="Chromosome"/>
</dbReference>
<evidence type="ECO:0000259" key="10">
    <source>
        <dbReference type="PROSITE" id="PS50109"/>
    </source>
</evidence>
<dbReference type="PROSITE" id="PS50109">
    <property type="entry name" value="HIS_KIN"/>
    <property type="match status" value="1"/>
</dbReference>
<dbReference type="SUPFAM" id="SSF47384">
    <property type="entry name" value="Homodimeric domain of signal transducing histidine kinase"/>
    <property type="match status" value="1"/>
</dbReference>
<dbReference type="Gene3D" id="3.30.565.10">
    <property type="entry name" value="Histidine kinase-like ATPase, C-terminal domain"/>
    <property type="match status" value="1"/>
</dbReference>
<dbReference type="Gene3D" id="3.40.50.2300">
    <property type="match status" value="1"/>
</dbReference>
<evidence type="ECO:0000256" key="6">
    <source>
        <dbReference type="ARBA" id="ARBA00022777"/>
    </source>
</evidence>
<dbReference type="InterPro" id="IPR003594">
    <property type="entry name" value="HATPase_dom"/>
</dbReference>
<dbReference type="SMART" id="SM00448">
    <property type="entry name" value="REC"/>
    <property type="match status" value="1"/>
</dbReference>
<proteinExistence type="predicted"/>
<dbReference type="PROSITE" id="PS50112">
    <property type="entry name" value="PAS"/>
    <property type="match status" value="2"/>
</dbReference>
<dbReference type="SUPFAM" id="SSF52172">
    <property type="entry name" value="CheY-like"/>
    <property type="match status" value="1"/>
</dbReference>
<dbReference type="Pfam" id="PF08448">
    <property type="entry name" value="PAS_4"/>
    <property type="match status" value="1"/>
</dbReference>
<keyword evidence="15" id="KW-1185">Reference proteome</keyword>
<dbReference type="InterPro" id="IPR000014">
    <property type="entry name" value="PAS"/>
</dbReference>
<evidence type="ECO:0000259" key="13">
    <source>
        <dbReference type="PROSITE" id="PS50113"/>
    </source>
</evidence>
<dbReference type="InterPro" id="IPR005467">
    <property type="entry name" value="His_kinase_dom"/>
</dbReference>
<name>A0A7L9U8N5_9BURK</name>
<keyword evidence="8" id="KW-0472">Membrane</keyword>
<dbReference type="Pfam" id="PF00072">
    <property type="entry name" value="Response_reg"/>
    <property type="match status" value="1"/>
</dbReference>
<dbReference type="AlphaFoldDB" id="A0A7L9U8N5"/>
<dbReference type="SUPFAM" id="SSF55785">
    <property type="entry name" value="PYP-like sensor domain (PAS domain)"/>
    <property type="match status" value="2"/>
</dbReference>
<accession>A0A7L9U8N5</accession>
<dbReference type="InterPro" id="IPR036097">
    <property type="entry name" value="HisK_dim/P_sf"/>
</dbReference>
<dbReference type="InterPro" id="IPR003018">
    <property type="entry name" value="GAF"/>
</dbReference>
<evidence type="ECO:0000256" key="5">
    <source>
        <dbReference type="ARBA" id="ARBA00022679"/>
    </source>
</evidence>
<dbReference type="RefSeq" id="WP_193687609.1">
    <property type="nucleotide sequence ID" value="NZ_CP062941.1"/>
</dbReference>
<keyword evidence="4 9" id="KW-0597">Phosphoprotein</keyword>
<dbReference type="InterPro" id="IPR013655">
    <property type="entry name" value="PAS_fold_3"/>
</dbReference>
<dbReference type="InterPro" id="IPR013656">
    <property type="entry name" value="PAS_4"/>
</dbReference>
<dbReference type="PRINTS" id="PR00344">
    <property type="entry name" value="BCTRLSENSOR"/>
</dbReference>
<protein>
    <recommendedName>
        <fullName evidence="3">histidine kinase</fullName>
        <ecNumber evidence="3">2.7.13.3</ecNumber>
    </recommendedName>
</protein>
<gene>
    <name evidence="14" type="ORF">LPB04_04815</name>
</gene>
<dbReference type="GO" id="GO:0005886">
    <property type="term" value="C:plasma membrane"/>
    <property type="evidence" value="ECO:0007669"/>
    <property type="project" value="UniProtKB-SubCell"/>
</dbReference>
<dbReference type="FunFam" id="3.30.450.20:FF:000099">
    <property type="entry name" value="Sensory box sensor histidine kinase"/>
    <property type="match status" value="1"/>
</dbReference>
<dbReference type="SUPFAM" id="SSF55874">
    <property type="entry name" value="ATPase domain of HSP90 chaperone/DNA topoisomerase II/histidine kinase"/>
    <property type="match status" value="1"/>
</dbReference>
<dbReference type="InterPro" id="IPR036890">
    <property type="entry name" value="HATPase_C_sf"/>
</dbReference>
<keyword evidence="7" id="KW-0902">Two-component regulatory system</keyword>
<keyword evidence="6" id="KW-0418">Kinase</keyword>
<evidence type="ECO:0000256" key="9">
    <source>
        <dbReference type="PROSITE-ProRule" id="PRU00169"/>
    </source>
</evidence>
<dbReference type="Gene3D" id="1.10.287.130">
    <property type="match status" value="1"/>
</dbReference>
<dbReference type="Pfam" id="PF02518">
    <property type="entry name" value="HATPase_c"/>
    <property type="match status" value="1"/>
</dbReference>
<dbReference type="Pfam" id="PF13185">
    <property type="entry name" value="GAF_2"/>
    <property type="match status" value="1"/>
</dbReference>
<comment type="catalytic activity">
    <reaction evidence="1">
        <text>ATP + protein L-histidine = ADP + protein N-phospho-L-histidine.</text>
        <dbReference type="EC" id="2.7.13.3"/>
    </reaction>
</comment>
<dbReference type="SMART" id="SM00086">
    <property type="entry name" value="PAC"/>
    <property type="match status" value="1"/>
</dbReference>
<keyword evidence="5" id="KW-0808">Transferase</keyword>
<dbReference type="CDD" id="cd00130">
    <property type="entry name" value="PAS"/>
    <property type="match status" value="2"/>
</dbReference>
<dbReference type="FunFam" id="3.30.565.10:FF:000006">
    <property type="entry name" value="Sensor histidine kinase WalK"/>
    <property type="match status" value="1"/>
</dbReference>
<dbReference type="SUPFAM" id="SSF55781">
    <property type="entry name" value="GAF domain-like"/>
    <property type="match status" value="1"/>
</dbReference>
<dbReference type="Pfam" id="PF00512">
    <property type="entry name" value="HisKA"/>
    <property type="match status" value="1"/>
</dbReference>
<evidence type="ECO:0000313" key="14">
    <source>
        <dbReference type="EMBL" id="QOL50622.1"/>
    </source>
</evidence>
<evidence type="ECO:0000256" key="4">
    <source>
        <dbReference type="ARBA" id="ARBA00022553"/>
    </source>
</evidence>
<dbReference type="Pfam" id="PF08447">
    <property type="entry name" value="PAS_3"/>
    <property type="match status" value="1"/>
</dbReference>
<dbReference type="InterPro" id="IPR035965">
    <property type="entry name" value="PAS-like_dom_sf"/>
</dbReference>
<feature type="domain" description="Response regulatory" evidence="11">
    <location>
        <begin position="700"/>
        <end position="816"/>
    </location>
</feature>
<dbReference type="CDD" id="cd00082">
    <property type="entry name" value="HisKA"/>
    <property type="match status" value="1"/>
</dbReference>
<dbReference type="InterPro" id="IPR000700">
    <property type="entry name" value="PAS-assoc_C"/>
</dbReference>
<dbReference type="GO" id="GO:0000155">
    <property type="term" value="F:phosphorelay sensor kinase activity"/>
    <property type="evidence" value="ECO:0007669"/>
    <property type="project" value="InterPro"/>
</dbReference>
<dbReference type="SMART" id="SM00091">
    <property type="entry name" value="PAS"/>
    <property type="match status" value="2"/>
</dbReference>
<dbReference type="FunFam" id="1.10.287.130:FF:000001">
    <property type="entry name" value="Two-component sensor histidine kinase"/>
    <property type="match status" value="1"/>
</dbReference>
<dbReference type="Gene3D" id="3.30.450.40">
    <property type="match status" value="1"/>
</dbReference>
<dbReference type="SMART" id="SM00388">
    <property type="entry name" value="HisKA"/>
    <property type="match status" value="1"/>
</dbReference>
<dbReference type="KEGG" id="mlir:LPB04_04815"/>
<evidence type="ECO:0000256" key="1">
    <source>
        <dbReference type="ARBA" id="ARBA00000085"/>
    </source>
</evidence>
<dbReference type="InterPro" id="IPR004358">
    <property type="entry name" value="Sig_transdc_His_kin-like_C"/>
</dbReference>